<reference evidence="1" key="1">
    <citation type="submission" date="2019-10" db="EMBL/GenBank/DDBJ databases">
        <title>Draft genome sequence of Panacibacter sp. KCS-6.</title>
        <authorList>
            <person name="Yim K.J."/>
        </authorList>
    </citation>
    <scope>NUCLEOTIDE SEQUENCE</scope>
    <source>
        <strain evidence="1">KCS-6</strain>
    </source>
</reference>
<organism evidence="1 2">
    <name type="scientific">Limnovirga soli</name>
    <dbReference type="NCBI Taxonomy" id="2656915"/>
    <lineage>
        <taxon>Bacteria</taxon>
        <taxon>Pseudomonadati</taxon>
        <taxon>Bacteroidota</taxon>
        <taxon>Chitinophagia</taxon>
        <taxon>Chitinophagales</taxon>
        <taxon>Chitinophagaceae</taxon>
        <taxon>Limnovirga</taxon>
    </lineage>
</organism>
<evidence type="ECO:0000313" key="1">
    <source>
        <dbReference type="EMBL" id="NNV54527.1"/>
    </source>
</evidence>
<sequence length="60" mass="7131">MDEWGVNELSTEDLIRKRNTLMRIALHISNPEELDDDTWAQRWTELVWASRAGFLPFKLD</sequence>
<dbReference type="AlphaFoldDB" id="A0A8J8JQA8"/>
<dbReference type="RefSeq" id="WP_171606444.1">
    <property type="nucleotide sequence ID" value="NZ_WHPF01000002.1"/>
</dbReference>
<name>A0A8J8JQA8_9BACT</name>
<evidence type="ECO:0000313" key="2">
    <source>
        <dbReference type="Proteomes" id="UP000598971"/>
    </source>
</evidence>
<comment type="caution">
    <text evidence="1">The sequence shown here is derived from an EMBL/GenBank/DDBJ whole genome shotgun (WGS) entry which is preliminary data.</text>
</comment>
<dbReference type="EMBL" id="WHPF01000002">
    <property type="protein sequence ID" value="NNV54527.1"/>
    <property type="molecule type" value="Genomic_DNA"/>
</dbReference>
<protein>
    <submittedName>
        <fullName evidence="1">Uncharacterized protein</fullName>
    </submittedName>
</protein>
<dbReference type="Proteomes" id="UP000598971">
    <property type="component" value="Unassembled WGS sequence"/>
</dbReference>
<accession>A0A8J8JQA8</accession>
<keyword evidence="2" id="KW-1185">Reference proteome</keyword>
<proteinExistence type="predicted"/>
<gene>
    <name evidence="1" type="ORF">GD597_03575</name>
</gene>